<dbReference type="InterPro" id="IPR000014">
    <property type="entry name" value="PAS"/>
</dbReference>
<dbReference type="InterPro" id="IPR036890">
    <property type="entry name" value="HATPase_C_sf"/>
</dbReference>
<evidence type="ECO:0000259" key="9">
    <source>
        <dbReference type="PROSITE" id="PS50112"/>
    </source>
</evidence>
<keyword evidence="7" id="KW-0175">Coiled coil</keyword>
<dbReference type="InterPro" id="IPR004358">
    <property type="entry name" value="Sig_transdc_His_kin-like_C"/>
</dbReference>
<dbReference type="Gene3D" id="3.30.565.10">
    <property type="entry name" value="Histidine kinase-like ATPase, C-terminal domain"/>
    <property type="match status" value="1"/>
</dbReference>
<name>A0ABW5VD83_9FLAO</name>
<evidence type="ECO:0000313" key="11">
    <source>
        <dbReference type="Proteomes" id="UP001597532"/>
    </source>
</evidence>
<dbReference type="PROSITE" id="PS50112">
    <property type="entry name" value="PAS"/>
    <property type="match status" value="1"/>
</dbReference>
<keyword evidence="6" id="KW-0902">Two-component regulatory system</keyword>
<dbReference type="EC" id="2.7.13.3" evidence="2"/>
<sequence>MRAFEKSKNVLKLLSEAVSEGILLVSEQQIIIGTNTRTNEMFGYGEGELKGQPLHLLIPESFHNAHDKYVEDFHKKQGQRRMAHGRTLFGKRMNGEEFPIEVGLNPFSLLGKTYVMALVIDVSEKKEQERQIRELNSRLEEKIEARTKELEKTVVKLTREIKLRENAESKIKSALHRERELNDLKTEFLSLVSHEFKTPLSGILTSATLVGKYSRDDQQDKREKHLNTIISGVHHLNGILNDFLSVERLEKGKEVYRYTDFSLSKVVNEVVYNANMLLKDGQKIIYPENIDEIDINQDERIVSLVLTNLLHNAIKYSPEETDIDIKVELLPSKIVFHIIDLGIGIPEKNQKHIFERYYRAENARLIQGTGIGLNIVKVHVENIGGAIYFKSKSGKGSVFSVEFPLEHNAG</sequence>
<protein>
    <recommendedName>
        <fullName evidence="2">histidine kinase</fullName>
        <ecNumber evidence="2">2.7.13.3</ecNumber>
    </recommendedName>
</protein>
<dbReference type="SUPFAM" id="SSF55874">
    <property type="entry name" value="ATPase domain of HSP90 chaperone/DNA topoisomerase II/histidine kinase"/>
    <property type="match status" value="1"/>
</dbReference>
<evidence type="ECO:0000256" key="6">
    <source>
        <dbReference type="ARBA" id="ARBA00023012"/>
    </source>
</evidence>
<accession>A0ABW5VD83</accession>
<dbReference type="Gene3D" id="3.30.450.20">
    <property type="entry name" value="PAS domain"/>
    <property type="match status" value="1"/>
</dbReference>
<dbReference type="CDD" id="cd00082">
    <property type="entry name" value="HisKA"/>
    <property type="match status" value="1"/>
</dbReference>
<dbReference type="PANTHER" id="PTHR43711">
    <property type="entry name" value="TWO-COMPONENT HISTIDINE KINASE"/>
    <property type="match status" value="1"/>
</dbReference>
<evidence type="ECO:0000256" key="3">
    <source>
        <dbReference type="ARBA" id="ARBA00022553"/>
    </source>
</evidence>
<evidence type="ECO:0000256" key="2">
    <source>
        <dbReference type="ARBA" id="ARBA00012438"/>
    </source>
</evidence>
<feature type="domain" description="Histidine kinase" evidence="8">
    <location>
        <begin position="191"/>
        <end position="407"/>
    </location>
</feature>
<dbReference type="NCBIfam" id="TIGR00229">
    <property type="entry name" value="sensory_box"/>
    <property type="match status" value="1"/>
</dbReference>
<feature type="coiled-coil region" evidence="7">
    <location>
        <begin position="122"/>
        <end position="184"/>
    </location>
</feature>
<gene>
    <name evidence="10" type="ORF">ACFS1K_04905</name>
</gene>
<evidence type="ECO:0000259" key="8">
    <source>
        <dbReference type="PROSITE" id="PS50109"/>
    </source>
</evidence>
<feature type="domain" description="PAS" evidence="9">
    <location>
        <begin position="7"/>
        <end position="61"/>
    </location>
</feature>
<dbReference type="SMART" id="SM00388">
    <property type="entry name" value="HisKA"/>
    <property type="match status" value="1"/>
</dbReference>
<evidence type="ECO:0000256" key="7">
    <source>
        <dbReference type="SAM" id="Coils"/>
    </source>
</evidence>
<keyword evidence="10" id="KW-0067">ATP-binding</keyword>
<dbReference type="PROSITE" id="PS50109">
    <property type="entry name" value="HIS_KIN"/>
    <property type="match status" value="1"/>
</dbReference>
<dbReference type="RefSeq" id="WP_251808932.1">
    <property type="nucleotide sequence ID" value="NZ_CP166679.1"/>
</dbReference>
<keyword evidence="3" id="KW-0597">Phosphoprotein</keyword>
<evidence type="ECO:0000256" key="1">
    <source>
        <dbReference type="ARBA" id="ARBA00000085"/>
    </source>
</evidence>
<evidence type="ECO:0000256" key="5">
    <source>
        <dbReference type="ARBA" id="ARBA00022777"/>
    </source>
</evidence>
<dbReference type="CDD" id="cd00130">
    <property type="entry name" value="PAS"/>
    <property type="match status" value="1"/>
</dbReference>
<comment type="catalytic activity">
    <reaction evidence="1">
        <text>ATP + protein L-histidine = ADP + protein N-phospho-L-histidine.</text>
        <dbReference type="EC" id="2.7.13.3"/>
    </reaction>
</comment>
<keyword evidence="4" id="KW-0808">Transferase</keyword>
<dbReference type="InterPro" id="IPR036097">
    <property type="entry name" value="HisK_dim/P_sf"/>
</dbReference>
<dbReference type="InterPro" id="IPR003594">
    <property type="entry name" value="HATPase_dom"/>
</dbReference>
<dbReference type="Pfam" id="PF02518">
    <property type="entry name" value="HATPase_c"/>
    <property type="match status" value="1"/>
</dbReference>
<dbReference type="Gene3D" id="1.10.287.130">
    <property type="match status" value="1"/>
</dbReference>
<evidence type="ECO:0000256" key="4">
    <source>
        <dbReference type="ARBA" id="ARBA00022679"/>
    </source>
</evidence>
<dbReference type="PRINTS" id="PR00344">
    <property type="entry name" value="BCTRLSENSOR"/>
</dbReference>
<dbReference type="GO" id="GO:0005524">
    <property type="term" value="F:ATP binding"/>
    <property type="evidence" value="ECO:0007669"/>
    <property type="project" value="UniProtKB-KW"/>
</dbReference>
<dbReference type="Pfam" id="PF00989">
    <property type="entry name" value="PAS"/>
    <property type="match status" value="1"/>
</dbReference>
<dbReference type="Pfam" id="PF00512">
    <property type="entry name" value="HisKA"/>
    <property type="match status" value="1"/>
</dbReference>
<dbReference type="SUPFAM" id="SSF47384">
    <property type="entry name" value="Homodimeric domain of signal transducing histidine kinase"/>
    <property type="match status" value="1"/>
</dbReference>
<dbReference type="InterPro" id="IPR050736">
    <property type="entry name" value="Sensor_HK_Regulatory"/>
</dbReference>
<dbReference type="InterPro" id="IPR003661">
    <property type="entry name" value="HisK_dim/P_dom"/>
</dbReference>
<evidence type="ECO:0000313" key="10">
    <source>
        <dbReference type="EMBL" id="MFD2789094.1"/>
    </source>
</evidence>
<dbReference type="PANTHER" id="PTHR43711:SF26">
    <property type="entry name" value="SENSOR HISTIDINE KINASE RCSC"/>
    <property type="match status" value="1"/>
</dbReference>
<keyword evidence="10" id="KW-0547">Nucleotide-binding</keyword>
<dbReference type="SUPFAM" id="SSF55785">
    <property type="entry name" value="PYP-like sensor domain (PAS domain)"/>
    <property type="match status" value="1"/>
</dbReference>
<dbReference type="SMART" id="SM00091">
    <property type="entry name" value="PAS"/>
    <property type="match status" value="1"/>
</dbReference>
<dbReference type="InterPro" id="IPR005467">
    <property type="entry name" value="His_kinase_dom"/>
</dbReference>
<reference evidence="11" key="1">
    <citation type="journal article" date="2019" name="Int. J. Syst. Evol. Microbiol.">
        <title>The Global Catalogue of Microorganisms (GCM) 10K type strain sequencing project: providing services to taxonomists for standard genome sequencing and annotation.</title>
        <authorList>
            <consortium name="The Broad Institute Genomics Platform"/>
            <consortium name="The Broad Institute Genome Sequencing Center for Infectious Disease"/>
            <person name="Wu L."/>
            <person name="Ma J."/>
        </authorList>
    </citation>
    <scope>NUCLEOTIDE SEQUENCE [LARGE SCALE GENOMIC DNA]</scope>
    <source>
        <strain evidence="11">KCTC 52924</strain>
    </source>
</reference>
<dbReference type="SMART" id="SM00387">
    <property type="entry name" value="HATPase_c"/>
    <property type="match status" value="1"/>
</dbReference>
<dbReference type="CDD" id="cd00075">
    <property type="entry name" value="HATPase"/>
    <property type="match status" value="1"/>
</dbReference>
<dbReference type="EMBL" id="JBHUOK010000008">
    <property type="protein sequence ID" value="MFD2789094.1"/>
    <property type="molecule type" value="Genomic_DNA"/>
</dbReference>
<dbReference type="InterPro" id="IPR035965">
    <property type="entry name" value="PAS-like_dom_sf"/>
</dbReference>
<dbReference type="InterPro" id="IPR013767">
    <property type="entry name" value="PAS_fold"/>
</dbReference>
<keyword evidence="11" id="KW-1185">Reference proteome</keyword>
<proteinExistence type="predicted"/>
<keyword evidence="5" id="KW-0418">Kinase</keyword>
<dbReference type="Proteomes" id="UP001597532">
    <property type="component" value="Unassembled WGS sequence"/>
</dbReference>
<organism evidence="10 11">
    <name type="scientific">Arenibacter antarcticus</name>
    <dbReference type="NCBI Taxonomy" id="2040469"/>
    <lineage>
        <taxon>Bacteria</taxon>
        <taxon>Pseudomonadati</taxon>
        <taxon>Bacteroidota</taxon>
        <taxon>Flavobacteriia</taxon>
        <taxon>Flavobacteriales</taxon>
        <taxon>Flavobacteriaceae</taxon>
        <taxon>Arenibacter</taxon>
    </lineage>
</organism>
<comment type="caution">
    <text evidence="10">The sequence shown here is derived from an EMBL/GenBank/DDBJ whole genome shotgun (WGS) entry which is preliminary data.</text>
</comment>